<dbReference type="SUPFAM" id="SSF48403">
    <property type="entry name" value="Ankyrin repeat"/>
    <property type="match status" value="3"/>
</dbReference>
<keyword evidence="5 6" id="KW-0040">ANK repeat</keyword>
<dbReference type="InterPro" id="IPR002110">
    <property type="entry name" value="Ankyrin_rpt"/>
</dbReference>
<gene>
    <name evidence="11" type="ORF">TrLO_g5135</name>
</gene>
<evidence type="ECO:0000256" key="7">
    <source>
        <dbReference type="PROSITE-ProRule" id="PRU00175"/>
    </source>
</evidence>
<dbReference type="InterPro" id="IPR017907">
    <property type="entry name" value="Znf_RING_CS"/>
</dbReference>
<evidence type="ECO:0000313" key="12">
    <source>
        <dbReference type="Proteomes" id="UP001165122"/>
    </source>
</evidence>
<dbReference type="SMART" id="SM00184">
    <property type="entry name" value="RING"/>
    <property type="match status" value="1"/>
</dbReference>
<dbReference type="PROSITE" id="PS50089">
    <property type="entry name" value="ZF_RING_2"/>
    <property type="match status" value="1"/>
</dbReference>
<dbReference type="PRINTS" id="PR01415">
    <property type="entry name" value="ANKYRIN"/>
</dbReference>
<evidence type="ECO:0000256" key="6">
    <source>
        <dbReference type="PROSITE-ProRule" id="PRU00023"/>
    </source>
</evidence>
<dbReference type="GO" id="GO:0008270">
    <property type="term" value="F:zinc ion binding"/>
    <property type="evidence" value="ECO:0007669"/>
    <property type="project" value="UniProtKB-KW"/>
</dbReference>
<dbReference type="PANTHER" id="PTHR24198">
    <property type="entry name" value="ANKYRIN REPEAT AND PROTEIN KINASE DOMAIN-CONTAINING PROTEIN"/>
    <property type="match status" value="1"/>
</dbReference>
<organism evidence="11 12">
    <name type="scientific">Triparma laevis f. longispina</name>
    <dbReference type="NCBI Taxonomy" id="1714387"/>
    <lineage>
        <taxon>Eukaryota</taxon>
        <taxon>Sar</taxon>
        <taxon>Stramenopiles</taxon>
        <taxon>Ochrophyta</taxon>
        <taxon>Bolidophyceae</taxon>
        <taxon>Parmales</taxon>
        <taxon>Triparmaceae</taxon>
        <taxon>Triparma</taxon>
    </lineage>
</organism>
<keyword evidence="4" id="KW-0862">Zinc</keyword>
<name>A0A9W7FEZ1_9STRA</name>
<dbReference type="PROSITE" id="PS00518">
    <property type="entry name" value="ZF_RING_1"/>
    <property type="match status" value="1"/>
</dbReference>
<keyword evidence="8" id="KW-0175">Coiled coil</keyword>
<keyword evidence="1" id="KW-0479">Metal-binding</keyword>
<keyword evidence="3 7" id="KW-0863">Zinc-finger</keyword>
<comment type="caution">
    <text evidence="11">The sequence shown here is derived from an EMBL/GenBank/DDBJ whole genome shotgun (WGS) entry which is preliminary data.</text>
</comment>
<keyword evidence="12" id="KW-1185">Reference proteome</keyword>
<feature type="coiled-coil region" evidence="8">
    <location>
        <begin position="825"/>
        <end position="863"/>
    </location>
</feature>
<feature type="domain" description="RING-type" evidence="10">
    <location>
        <begin position="43"/>
        <end position="81"/>
    </location>
</feature>
<evidence type="ECO:0000256" key="3">
    <source>
        <dbReference type="ARBA" id="ARBA00022771"/>
    </source>
</evidence>
<dbReference type="PANTHER" id="PTHR24198:SF165">
    <property type="entry name" value="ANKYRIN REPEAT-CONTAINING PROTEIN-RELATED"/>
    <property type="match status" value="1"/>
</dbReference>
<dbReference type="EMBL" id="BRXW01000154">
    <property type="protein sequence ID" value="GMI10886.1"/>
    <property type="molecule type" value="Genomic_DNA"/>
</dbReference>
<reference evidence="12" key="1">
    <citation type="journal article" date="2023" name="Commun. Biol.">
        <title>Genome analysis of Parmales, the sister group of diatoms, reveals the evolutionary specialization of diatoms from phago-mixotrophs to photoautotrophs.</title>
        <authorList>
            <person name="Ban H."/>
            <person name="Sato S."/>
            <person name="Yoshikawa S."/>
            <person name="Yamada K."/>
            <person name="Nakamura Y."/>
            <person name="Ichinomiya M."/>
            <person name="Sato N."/>
            <person name="Blanc-Mathieu R."/>
            <person name="Endo H."/>
            <person name="Kuwata A."/>
            <person name="Ogata H."/>
        </authorList>
    </citation>
    <scope>NUCLEOTIDE SEQUENCE [LARGE SCALE GENOMIC DNA]</scope>
    <source>
        <strain evidence="12">NIES 3700</strain>
    </source>
</reference>
<feature type="region of interest" description="Disordered" evidence="9">
    <location>
        <begin position="868"/>
        <end position="896"/>
    </location>
</feature>
<dbReference type="PROSITE" id="PS50088">
    <property type="entry name" value="ANK_REPEAT"/>
    <property type="match status" value="4"/>
</dbReference>
<feature type="repeat" description="ANK" evidence="6">
    <location>
        <begin position="632"/>
        <end position="664"/>
    </location>
</feature>
<feature type="repeat" description="ANK" evidence="6">
    <location>
        <begin position="721"/>
        <end position="742"/>
    </location>
</feature>
<evidence type="ECO:0000313" key="11">
    <source>
        <dbReference type="EMBL" id="GMI10886.1"/>
    </source>
</evidence>
<dbReference type="InterPro" id="IPR013083">
    <property type="entry name" value="Znf_RING/FYVE/PHD"/>
</dbReference>
<proteinExistence type="predicted"/>
<dbReference type="Proteomes" id="UP001165122">
    <property type="component" value="Unassembled WGS sequence"/>
</dbReference>
<dbReference type="SUPFAM" id="SSF57850">
    <property type="entry name" value="RING/U-box"/>
    <property type="match status" value="1"/>
</dbReference>
<dbReference type="Pfam" id="PF13923">
    <property type="entry name" value="zf-C3HC4_2"/>
    <property type="match status" value="1"/>
</dbReference>
<evidence type="ECO:0000256" key="2">
    <source>
        <dbReference type="ARBA" id="ARBA00022737"/>
    </source>
</evidence>
<evidence type="ECO:0000256" key="4">
    <source>
        <dbReference type="ARBA" id="ARBA00022833"/>
    </source>
</evidence>
<feature type="repeat" description="ANK" evidence="6">
    <location>
        <begin position="270"/>
        <end position="293"/>
    </location>
</feature>
<accession>A0A9W7FEZ1</accession>
<keyword evidence="2" id="KW-0677">Repeat</keyword>
<sequence length="896" mass="98342">MGQTISSVLYSGRDQNEGLEVDAGWSKTLFLPGQEALLDCYTCSVCMEVVRDAVSCYCGHVFCSTCLTSSLNQKYACPVSRQMCTRVTPNIPVRKFVDLAQIRCPYDPPCEWTGKINNNQGHTCAGKVKASKASQALESEKKGWDDFVQSMIKNEDVNQRGGVSKLRKAIQHYDINRPIVFEMDGSAKTSLWLATFFGNLQVVKLLLEKEGVNLNSSKYFDDDAAAYYSIPLEPFAEGSTPILVAASKGHKEIAKLLLEKGADFLREDDDGTTPLFAAIKSGRLEIVKLLLKRVGASEVNRVRGEDGRTPLLLAIDSGENVIGGLLLKNEFIDVNMADSYGRTPLNYTCTRKNKTMLKALLAMKNIDVNAVDLDNKTSLIQVIELRSEPWAEVEAIFDLLLAHEGVKVKTSFGSLVTSPLTVACNGGEKYMYMIKKLLEKDNSLVNDDGLHYLSPLILACRNGYEKVVKYLLGVDGINVNKASTHPYNKGTTALTVAIENASYECVALLLASKNIKAKDPYVHASGDEDERAIMGSGELERMDWNETLLFLALRYLINDKDQLASNMFADRMEGDDGENLQMLELNLRTVKREMIFSTLLDEGVGGGVDGVSFGPYLYNSSSAPLLGGGEKQYATPLTYAVYRGSNELVELILKNGADVNLEVEKAYDGYEDITPLLMAIIGGKIEVVETILGAEYVNLGAKADLQYRVYVDRRSKMYFLTGATPLYLAAHFGQKKIVEMLIPRLVPSSPGCGRSGGNLNERVEIDSEEGEGLPTSGFFAHSESEGLITPKKGKGTALDAAHWRGYSEVAEVLKAAGGVRHVKVKKKKEKAVKELTKKIVKVLDKEKRVREEEEDSLDVKRRKLEKKIVEMKGGGGGSGSLRGGGRPGSGYTPSWV</sequence>
<feature type="compositionally biased region" description="Gly residues" evidence="9">
    <location>
        <begin position="872"/>
        <end position="888"/>
    </location>
</feature>
<dbReference type="Gene3D" id="1.25.40.20">
    <property type="entry name" value="Ankyrin repeat-containing domain"/>
    <property type="match status" value="4"/>
</dbReference>
<dbReference type="OrthoDB" id="10249694at2759"/>
<dbReference type="PROSITE" id="PS50297">
    <property type="entry name" value="ANK_REP_REGION"/>
    <property type="match status" value="4"/>
</dbReference>
<feature type="repeat" description="ANK" evidence="6">
    <location>
        <begin position="237"/>
        <end position="269"/>
    </location>
</feature>
<dbReference type="InterPro" id="IPR001841">
    <property type="entry name" value="Znf_RING"/>
</dbReference>
<evidence type="ECO:0000256" key="5">
    <source>
        <dbReference type="ARBA" id="ARBA00023043"/>
    </source>
</evidence>
<evidence type="ECO:0000256" key="8">
    <source>
        <dbReference type="SAM" id="Coils"/>
    </source>
</evidence>
<dbReference type="SMART" id="SM00248">
    <property type="entry name" value="ANK"/>
    <property type="match status" value="11"/>
</dbReference>
<dbReference type="Gene3D" id="3.30.40.10">
    <property type="entry name" value="Zinc/RING finger domain, C3HC4 (zinc finger)"/>
    <property type="match status" value="1"/>
</dbReference>
<evidence type="ECO:0000256" key="1">
    <source>
        <dbReference type="ARBA" id="ARBA00022723"/>
    </source>
</evidence>
<protein>
    <recommendedName>
        <fullName evidence="10">RING-type domain-containing protein</fullName>
    </recommendedName>
</protein>
<dbReference type="InterPro" id="IPR036770">
    <property type="entry name" value="Ankyrin_rpt-contain_sf"/>
</dbReference>
<evidence type="ECO:0000259" key="10">
    <source>
        <dbReference type="PROSITE" id="PS50089"/>
    </source>
</evidence>
<dbReference type="AlphaFoldDB" id="A0A9W7FEZ1"/>
<dbReference type="Pfam" id="PF12796">
    <property type="entry name" value="Ank_2"/>
    <property type="match status" value="4"/>
</dbReference>
<evidence type="ECO:0000256" key="9">
    <source>
        <dbReference type="SAM" id="MobiDB-lite"/>
    </source>
</evidence>